<dbReference type="KEGG" id="mcd:MCRO_0561"/>
<organism evidence="13 14">
    <name type="scientific">Mycoplasma crocodyli (strain ATCC 51981 / MP145)</name>
    <dbReference type="NCBI Taxonomy" id="512564"/>
    <lineage>
        <taxon>Bacteria</taxon>
        <taxon>Bacillati</taxon>
        <taxon>Mycoplasmatota</taxon>
        <taxon>Mollicutes</taxon>
        <taxon>Mycoplasmataceae</taxon>
        <taxon>Mycoplasma</taxon>
    </lineage>
</organism>
<gene>
    <name evidence="8 13" type="primary">tdk</name>
    <name evidence="13" type="ordered locus">MCRO_0561</name>
</gene>
<feature type="binding site" evidence="8">
    <location>
        <position position="179"/>
    </location>
    <ligand>
        <name>Zn(2+)</name>
        <dbReference type="ChEBI" id="CHEBI:29105"/>
    </ligand>
</feature>
<dbReference type="HOGENOM" id="CLU_064400_3_0_14"/>
<evidence type="ECO:0000256" key="11">
    <source>
        <dbReference type="RuleBase" id="RU000544"/>
    </source>
</evidence>
<evidence type="ECO:0000256" key="2">
    <source>
        <dbReference type="ARBA" id="ARBA00012118"/>
    </source>
</evidence>
<keyword evidence="4 8" id="KW-0808">Transferase</keyword>
<dbReference type="EMBL" id="CP001991">
    <property type="protein sequence ID" value="ADE19905.1"/>
    <property type="molecule type" value="Genomic_DNA"/>
</dbReference>
<feature type="binding site" evidence="8">
    <location>
        <position position="145"/>
    </location>
    <ligand>
        <name>Zn(2+)</name>
        <dbReference type="ChEBI" id="CHEBI:29105"/>
    </ligand>
</feature>
<proteinExistence type="inferred from homology"/>
<keyword evidence="7 8" id="KW-0067">ATP-binding</keyword>
<keyword evidence="14" id="KW-1185">Reference proteome</keyword>
<dbReference type="OrthoDB" id="9781579at2"/>
<feature type="binding site" evidence="10">
    <location>
        <position position="172"/>
    </location>
    <ligand>
        <name>substrate</name>
    </ligand>
</feature>
<comment type="subcellular location">
    <subcellularLocation>
        <location evidence="8">Cytoplasm</location>
    </subcellularLocation>
</comment>
<dbReference type="InterPro" id="IPR001267">
    <property type="entry name" value="Thymidine_kinase"/>
</dbReference>
<sequence>MFLKYNEGTIEVITGPMFSGKSEELLKRINILSIAQIKTLIIKPAFDTRFKETSIVSRNGKEIKAISVNDSSEILSLIDNSYKAVAIDELNFFDEGIVEVIQELRTRGIRIIVSGLDMDFMARPFGVVPIIMALSDEILKLKAVCFKCHSSASFTYRKIKSNELNVLGDSEYEARCWHCYKQGMSKR</sequence>
<accession>D5E5Y7</accession>
<keyword evidence="8" id="KW-0862">Zinc</keyword>
<dbReference type="GO" id="GO:0046104">
    <property type="term" value="P:thymidine metabolic process"/>
    <property type="evidence" value="ECO:0007669"/>
    <property type="project" value="TreeGrafter"/>
</dbReference>
<dbReference type="SUPFAM" id="SSF57716">
    <property type="entry name" value="Glucocorticoid receptor-like (DNA-binding domain)"/>
    <property type="match status" value="1"/>
</dbReference>
<comment type="catalytic activity">
    <reaction evidence="8 11">
        <text>thymidine + ATP = dTMP + ADP + H(+)</text>
        <dbReference type="Rhea" id="RHEA:19129"/>
        <dbReference type="ChEBI" id="CHEBI:15378"/>
        <dbReference type="ChEBI" id="CHEBI:17748"/>
        <dbReference type="ChEBI" id="CHEBI:30616"/>
        <dbReference type="ChEBI" id="CHEBI:63528"/>
        <dbReference type="ChEBI" id="CHEBI:456216"/>
        <dbReference type="EC" id="2.7.1.21"/>
    </reaction>
</comment>
<evidence type="ECO:0000256" key="8">
    <source>
        <dbReference type="HAMAP-Rule" id="MF_00124"/>
    </source>
</evidence>
<reference evidence="13 14" key="3">
    <citation type="journal article" date="2011" name="J. Bacteriol.">
        <title>Genome sequences of Mycoplasma alligatoris A21JP2T and Mycoplasma crocodyli MP145T.</title>
        <authorList>
            <person name="Brown D.R."/>
            <person name="Farmerie W.G."/>
            <person name="May M."/>
            <person name="Benders G.A."/>
            <person name="Durkin A.S."/>
            <person name="Hlavinka K."/>
            <person name="Hostetler J."/>
            <person name="Jackson J."/>
            <person name="Johnson J."/>
            <person name="Miller R.H."/>
            <person name="Paralanov V."/>
            <person name="Radune D."/>
            <person name="Szczypinski B."/>
            <person name="Glass J.I."/>
        </authorList>
    </citation>
    <scope>NUCLEOTIDE SEQUENCE [LARGE SCALE GENOMIC DNA]</scope>
    <source>
        <strain evidence="14">ATCC 51981 / MP145</strain>
    </source>
</reference>
<dbReference type="HAMAP" id="MF_00124">
    <property type="entry name" value="Thymidine_kinase"/>
    <property type="match status" value="1"/>
</dbReference>
<dbReference type="Proteomes" id="UP000001845">
    <property type="component" value="Chromosome"/>
</dbReference>
<dbReference type="AlphaFoldDB" id="D5E5Y7"/>
<reference evidence="14" key="1">
    <citation type="submission" date="2010-03" db="EMBL/GenBank/DDBJ databases">
        <title>The complete genome of Mycoplasma crocodyli MP145.</title>
        <authorList>
            <person name="Glass J.I."/>
            <person name="Durkin A.S."/>
            <person name="Hostetler J."/>
            <person name="Jackson J."/>
            <person name="Johnson J."/>
            <person name="May M.A."/>
            <person name="Paralanov V."/>
            <person name="Radune D."/>
            <person name="Szczypinski B."/>
            <person name="Brown D.R."/>
        </authorList>
    </citation>
    <scope>NUCLEOTIDE SEQUENCE [LARGE SCALE GENOMIC DNA]</scope>
    <source>
        <strain evidence="14">ATCC 51981 / MP145</strain>
    </source>
</reference>
<dbReference type="PANTHER" id="PTHR11441">
    <property type="entry name" value="THYMIDINE KINASE"/>
    <property type="match status" value="1"/>
</dbReference>
<dbReference type="Pfam" id="PF00265">
    <property type="entry name" value="TK"/>
    <property type="match status" value="1"/>
</dbReference>
<dbReference type="GO" id="GO:0005829">
    <property type="term" value="C:cytosol"/>
    <property type="evidence" value="ECO:0007669"/>
    <property type="project" value="TreeGrafter"/>
</dbReference>
<feature type="binding site" evidence="8">
    <location>
        <begin position="88"/>
        <end position="91"/>
    </location>
    <ligand>
        <name>ATP</name>
        <dbReference type="ChEBI" id="CHEBI:30616"/>
    </ligand>
</feature>
<dbReference type="EC" id="2.7.1.21" evidence="2 8"/>
<feature type="binding site" evidence="8">
    <location>
        <begin position="15"/>
        <end position="22"/>
    </location>
    <ligand>
        <name>ATP</name>
        <dbReference type="ChEBI" id="CHEBI:30616"/>
    </ligand>
</feature>
<reference key="2">
    <citation type="submission" date="2010-03" db="EMBL/GenBank/DDBJ databases">
        <authorList>
            <person name="Ma Z."/>
            <person name="Wang X."/>
            <person name="Liu H."/>
        </authorList>
    </citation>
    <scope>NUCLEOTIDE SEQUENCE</scope>
    <source>
        <strain>MP145</strain>
    </source>
</reference>
<keyword evidence="5 8" id="KW-0547">Nucleotide-binding</keyword>
<feature type="binding site" evidence="8">
    <location>
        <position position="148"/>
    </location>
    <ligand>
        <name>Zn(2+)</name>
        <dbReference type="ChEBI" id="CHEBI:29105"/>
    </ligand>
</feature>
<name>D5E5Y7_MYCCM</name>
<dbReference type="NCBIfam" id="NF003296">
    <property type="entry name" value="PRK04296.1-1"/>
    <property type="match status" value="1"/>
</dbReference>
<dbReference type="eggNOG" id="COG1435">
    <property type="taxonomic scope" value="Bacteria"/>
</dbReference>
<evidence type="ECO:0000256" key="9">
    <source>
        <dbReference type="PIRSR" id="PIRSR035805-1"/>
    </source>
</evidence>
<dbReference type="PANTHER" id="PTHR11441:SF0">
    <property type="entry name" value="THYMIDINE KINASE, CYTOSOLIC"/>
    <property type="match status" value="1"/>
</dbReference>
<dbReference type="GO" id="GO:0071897">
    <property type="term" value="P:DNA biosynthetic process"/>
    <property type="evidence" value="ECO:0007669"/>
    <property type="project" value="UniProtKB-KW"/>
</dbReference>
<evidence type="ECO:0000256" key="12">
    <source>
        <dbReference type="RuleBase" id="RU004165"/>
    </source>
</evidence>
<evidence type="ECO:0000313" key="13">
    <source>
        <dbReference type="EMBL" id="ADE19905.1"/>
    </source>
</evidence>
<evidence type="ECO:0000256" key="7">
    <source>
        <dbReference type="ARBA" id="ARBA00022840"/>
    </source>
</evidence>
<dbReference type="GO" id="GO:0008270">
    <property type="term" value="F:zinc ion binding"/>
    <property type="evidence" value="ECO:0007669"/>
    <property type="project" value="UniProtKB-UniRule"/>
</dbReference>
<feature type="binding site" evidence="8">
    <location>
        <position position="176"/>
    </location>
    <ligand>
        <name>Zn(2+)</name>
        <dbReference type="ChEBI" id="CHEBI:29105"/>
    </ligand>
</feature>
<keyword evidence="8" id="KW-0963">Cytoplasm</keyword>
<evidence type="ECO:0000256" key="3">
    <source>
        <dbReference type="ARBA" id="ARBA00022634"/>
    </source>
</evidence>
<dbReference type="InterPro" id="IPR027417">
    <property type="entry name" value="P-loop_NTPase"/>
</dbReference>
<feature type="active site" description="Proton acceptor" evidence="8 9">
    <location>
        <position position="89"/>
    </location>
</feature>
<comment type="subunit">
    <text evidence="8">Homotetramer.</text>
</comment>
<keyword evidence="6 8" id="KW-0418">Kinase</keyword>
<evidence type="ECO:0000256" key="10">
    <source>
        <dbReference type="PIRSR" id="PIRSR035805-2"/>
    </source>
</evidence>
<dbReference type="Gene3D" id="3.30.60.20">
    <property type="match status" value="1"/>
</dbReference>
<dbReference type="SUPFAM" id="SSF52540">
    <property type="entry name" value="P-loop containing nucleoside triphosphate hydrolases"/>
    <property type="match status" value="1"/>
</dbReference>
<dbReference type="RefSeq" id="WP_013054681.1">
    <property type="nucleotide sequence ID" value="NC_014014.1"/>
</dbReference>
<keyword evidence="3 8" id="KW-0237">DNA synthesis</keyword>
<dbReference type="GO" id="GO:0005524">
    <property type="term" value="F:ATP binding"/>
    <property type="evidence" value="ECO:0007669"/>
    <property type="project" value="UniProtKB-UniRule"/>
</dbReference>
<evidence type="ECO:0000256" key="4">
    <source>
        <dbReference type="ARBA" id="ARBA00022679"/>
    </source>
</evidence>
<evidence type="ECO:0000256" key="1">
    <source>
        <dbReference type="ARBA" id="ARBA00007587"/>
    </source>
</evidence>
<evidence type="ECO:0000256" key="6">
    <source>
        <dbReference type="ARBA" id="ARBA00022777"/>
    </source>
</evidence>
<dbReference type="STRING" id="512564.MCRO_0561"/>
<evidence type="ECO:0000256" key="5">
    <source>
        <dbReference type="ARBA" id="ARBA00022741"/>
    </source>
</evidence>
<dbReference type="PIRSF" id="PIRSF035805">
    <property type="entry name" value="TK_cell"/>
    <property type="match status" value="1"/>
</dbReference>
<comment type="similarity">
    <text evidence="1 8 12">Belongs to the thymidine kinase family.</text>
</comment>
<evidence type="ECO:0000313" key="14">
    <source>
        <dbReference type="Proteomes" id="UP000001845"/>
    </source>
</evidence>
<keyword evidence="8" id="KW-0479">Metal-binding</keyword>
<dbReference type="GO" id="GO:0004797">
    <property type="term" value="F:thymidine kinase activity"/>
    <property type="evidence" value="ECO:0007669"/>
    <property type="project" value="UniProtKB-UniRule"/>
</dbReference>
<protein>
    <recommendedName>
        <fullName evidence="2 8">Thymidine kinase</fullName>
        <ecNumber evidence="2 8">2.7.1.21</ecNumber>
    </recommendedName>
</protein>
<dbReference type="Gene3D" id="3.40.50.300">
    <property type="entry name" value="P-loop containing nucleotide triphosphate hydrolases"/>
    <property type="match status" value="1"/>
</dbReference>